<dbReference type="InterPro" id="IPR003362">
    <property type="entry name" value="Bact_transf"/>
</dbReference>
<feature type="transmembrane region" description="Helical" evidence="2">
    <location>
        <begin position="12"/>
        <end position="33"/>
    </location>
</feature>
<gene>
    <name evidence="5" type="ORF">DW191_18025</name>
    <name evidence="4" type="ORF">DW986_18950</name>
</gene>
<evidence type="ECO:0000313" key="5">
    <source>
        <dbReference type="EMBL" id="RHH74574.1"/>
    </source>
</evidence>
<evidence type="ECO:0000259" key="3">
    <source>
        <dbReference type="Pfam" id="PF02397"/>
    </source>
</evidence>
<proteinExistence type="inferred from homology"/>
<comment type="caution">
    <text evidence="5">The sequence shown here is derived from an EMBL/GenBank/DDBJ whole genome shotgun (WGS) entry which is preliminary data.</text>
</comment>
<dbReference type="GO" id="GO:0016780">
    <property type="term" value="F:phosphotransferase activity, for other substituted phosphate groups"/>
    <property type="evidence" value="ECO:0007669"/>
    <property type="project" value="TreeGrafter"/>
</dbReference>
<dbReference type="Proteomes" id="UP000283732">
    <property type="component" value="Unassembled WGS sequence"/>
</dbReference>
<evidence type="ECO:0000313" key="7">
    <source>
        <dbReference type="Proteomes" id="UP000285173"/>
    </source>
</evidence>
<sequence>MYQKVVKRILDVLICLLILPFVLLVTIPVAIIIKLEDGGPVFYRSMRIGLGFKEFGMLKFRSMKVNAPDLRNEDGSTYNSAVDLRVTKIGKRLRETSLDEIPQFFNVLFGQMSLIGPRAGDIESKDTYEKDEKDKLLIRPGISGYAQAYYRNGLKVREKRMIDAWYAHNVSFLLDVKIVFKTIETVFKHDNIYTNR</sequence>
<accession>A0A3R6IUW1</accession>
<dbReference type="PANTHER" id="PTHR30576:SF0">
    <property type="entry name" value="UNDECAPRENYL-PHOSPHATE N-ACETYLGALACTOSAMINYL 1-PHOSPHATE TRANSFERASE-RELATED"/>
    <property type="match status" value="1"/>
</dbReference>
<protein>
    <submittedName>
        <fullName evidence="5">Sugar transferase</fullName>
    </submittedName>
</protein>
<dbReference type="AlphaFoldDB" id="A0A3R6IUW1"/>
<reference evidence="6 7" key="1">
    <citation type="submission" date="2018-08" db="EMBL/GenBank/DDBJ databases">
        <title>A genome reference for cultivated species of the human gut microbiota.</title>
        <authorList>
            <person name="Zou Y."/>
            <person name="Xue W."/>
            <person name="Luo G."/>
        </authorList>
    </citation>
    <scope>NUCLEOTIDE SEQUENCE [LARGE SCALE GENOMIC DNA]</scope>
    <source>
        <strain evidence="5 6">AM16-50</strain>
        <strain evidence="4 7">AM50-15</strain>
    </source>
</reference>
<dbReference type="Pfam" id="PF02397">
    <property type="entry name" value="Bac_transf"/>
    <property type="match status" value="1"/>
</dbReference>
<dbReference type="EMBL" id="QSEF01000043">
    <property type="protein sequence ID" value="RGZ43031.1"/>
    <property type="molecule type" value="Genomic_DNA"/>
</dbReference>
<feature type="domain" description="Bacterial sugar transferase" evidence="3">
    <location>
        <begin position="7"/>
        <end position="188"/>
    </location>
</feature>
<keyword evidence="2" id="KW-0472">Membrane</keyword>
<dbReference type="PANTHER" id="PTHR30576">
    <property type="entry name" value="COLANIC BIOSYNTHESIS UDP-GLUCOSE LIPID CARRIER TRANSFERASE"/>
    <property type="match status" value="1"/>
</dbReference>
<comment type="similarity">
    <text evidence="1">Belongs to the bacterial sugar transferase family.</text>
</comment>
<keyword evidence="2" id="KW-0812">Transmembrane</keyword>
<evidence type="ECO:0000256" key="1">
    <source>
        <dbReference type="ARBA" id="ARBA00006464"/>
    </source>
</evidence>
<dbReference type="Proteomes" id="UP000285173">
    <property type="component" value="Unassembled WGS sequence"/>
</dbReference>
<dbReference type="EMBL" id="QRKC01000012">
    <property type="protein sequence ID" value="RHH74574.1"/>
    <property type="molecule type" value="Genomic_DNA"/>
</dbReference>
<organism evidence="5 6">
    <name type="scientific">Parabacteroides merdae</name>
    <dbReference type="NCBI Taxonomy" id="46503"/>
    <lineage>
        <taxon>Bacteria</taxon>
        <taxon>Pseudomonadati</taxon>
        <taxon>Bacteroidota</taxon>
        <taxon>Bacteroidia</taxon>
        <taxon>Bacteroidales</taxon>
        <taxon>Tannerellaceae</taxon>
        <taxon>Parabacteroides</taxon>
    </lineage>
</organism>
<name>A0A3R6IUW1_9BACT</name>
<evidence type="ECO:0000313" key="6">
    <source>
        <dbReference type="Proteomes" id="UP000283732"/>
    </source>
</evidence>
<evidence type="ECO:0000313" key="4">
    <source>
        <dbReference type="EMBL" id="RGZ43031.1"/>
    </source>
</evidence>
<evidence type="ECO:0000256" key="2">
    <source>
        <dbReference type="SAM" id="Phobius"/>
    </source>
</evidence>
<keyword evidence="5" id="KW-0808">Transferase</keyword>
<keyword evidence="2" id="KW-1133">Transmembrane helix</keyword>